<dbReference type="Proteomes" id="UP001237737">
    <property type="component" value="Unassembled WGS sequence"/>
</dbReference>
<evidence type="ECO:0000313" key="2">
    <source>
        <dbReference type="EMBL" id="MDQ0009017.1"/>
    </source>
</evidence>
<evidence type="ECO:0008006" key="4">
    <source>
        <dbReference type="Google" id="ProtNLM"/>
    </source>
</evidence>
<sequence length="176" mass="18945">MLAPSAIPLIVAPLMAFAVYRRVRGSFGRQPIRTRRMTVRVVMFAVIVGLMMLSGLQDIRLAEGALGGVAIGTCLALLVGLRLTRFEQGTDGTDFYIPNPWVGGALSALLLGRLAWRFLVLAPAFASGTGAAVQGPSPGNSPLTMLVVGLTVGYYLAYYAGVLIHHRRYKRQWQAA</sequence>
<evidence type="ECO:0000313" key="3">
    <source>
        <dbReference type="Proteomes" id="UP001237737"/>
    </source>
</evidence>
<keyword evidence="1" id="KW-0812">Transmembrane</keyword>
<feature type="transmembrane region" description="Helical" evidence="1">
    <location>
        <begin position="143"/>
        <end position="164"/>
    </location>
</feature>
<keyword evidence="1" id="KW-0472">Membrane</keyword>
<keyword evidence="1" id="KW-1133">Transmembrane helix</keyword>
<dbReference type="RefSeq" id="WP_306848182.1">
    <property type="nucleotide sequence ID" value="NZ_JAUSSK010000002.1"/>
</dbReference>
<comment type="caution">
    <text evidence="2">The sequence shown here is derived from an EMBL/GenBank/DDBJ whole genome shotgun (WGS) entry which is preliminary data.</text>
</comment>
<name>A0ABT9SVJ4_9GAMM</name>
<feature type="transmembrane region" description="Helical" evidence="1">
    <location>
        <begin position="65"/>
        <end position="83"/>
    </location>
</feature>
<dbReference type="Pfam" id="PF07301">
    <property type="entry name" value="DUF1453"/>
    <property type="match status" value="1"/>
</dbReference>
<feature type="transmembrane region" description="Helical" evidence="1">
    <location>
        <begin position="6"/>
        <end position="23"/>
    </location>
</feature>
<organism evidence="2 3">
    <name type="scientific">Luteibacter jiangsuensis</name>
    <dbReference type="NCBI Taxonomy" id="637577"/>
    <lineage>
        <taxon>Bacteria</taxon>
        <taxon>Pseudomonadati</taxon>
        <taxon>Pseudomonadota</taxon>
        <taxon>Gammaproteobacteria</taxon>
        <taxon>Lysobacterales</taxon>
        <taxon>Rhodanobacteraceae</taxon>
        <taxon>Luteibacter</taxon>
    </lineage>
</organism>
<feature type="transmembrane region" description="Helical" evidence="1">
    <location>
        <begin position="95"/>
        <end position="116"/>
    </location>
</feature>
<gene>
    <name evidence="2" type="ORF">J2T07_001194</name>
</gene>
<feature type="transmembrane region" description="Helical" evidence="1">
    <location>
        <begin position="35"/>
        <end position="53"/>
    </location>
</feature>
<protein>
    <recommendedName>
        <fullName evidence="4">DUF1453 domain-containing protein</fullName>
    </recommendedName>
</protein>
<proteinExistence type="predicted"/>
<reference evidence="2 3" key="1">
    <citation type="submission" date="2023-07" db="EMBL/GenBank/DDBJ databases">
        <title>Sorghum-associated microbial communities from plants grown in Nebraska, USA.</title>
        <authorList>
            <person name="Schachtman D."/>
        </authorList>
    </citation>
    <scope>NUCLEOTIDE SEQUENCE [LARGE SCALE GENOMIC DNA]</scope>
    <source>
        <strain evidence="2 3">CC60</strain>
    </source>
</reference>
<accession>A0ABT9SVJ4</accession>
<dbReference type="EMBL" id="JAUSSK010000002">
    <property type="protein sequence ID" value="MDQ0009017.1"/>
    <property type="molecule type" value="Genomic_DNA"/>
</dbReference>
<dbReference type="InterPro" id="IPR058247">
    <property type="entry name" value="DUF1453"/>
</dbReference>
<evidence type="ECO:0000256" key="1">
    <source>
        <dbReference type="SAM" id="Phobius"/>
    </source>
</evidence>
<keyword evidence="3" id="KW-1185">Reference proteome</keyword>